<reference evidence="3 4" key="2">
    <citation type="journal article" date="2013" name="Genome Announc.">
        <title>Genome Sequence of Growth-Improving Paenibacillus mucilaginosus Strain KNP414.</title>
        <authorList>
            <person name="Lu J.J."/>
            <person name="Wang J.F."/>
            <person name="Hu X.F."/>
        </authorList>
    </citation>
    <scope>NUCLEOTIDE SEQUENCE [LARGE SCALE GENOMIC DNA]</scope>
    <source>
        <strain evidence="3 4">KNP414</strain>
    </source>
</reference>
<feature type="signal peptide" evidence="1">
    <location>
        <begin position="1"/>
        <end position="33"/>
    </location>
</feature>
<dbReference type="EMBL" id="CP002869">
    <property type="protein sequence ID" value="AEI42556.1"/>
    <property type="molecule type" value="Genomic_DNA"/>
</dbReference>
<dbReference type="Gene3D" id="3.30.457.10">
    <property type="entry name" value="Copper amine oxidase-like, N-terminal domain"/>
    <property type="match status" value="1"/>
</dbReference>
<reference evidence="4" key="1">
    <citation type="submission" date="2011-06" db="EMBL/GenBank/DDBJ databases">
        <title>Complete genome sequence of Paenibacillus mucilaginosus KNP414.</title>
        <authorList>
            <person name="Wang J."/>
            <person name="Hu S."/>
            <person name="Hu X."/>
            <person name="Zhang B."/>
            <person name="Dong D."/>
            <person name="Zhang S."/>
            <person name="Zhao K."/>
            <person name="Wu D."/>
        </authorList>
    </citation>
    <scope>NUCLEOTIDE SEQUENCE [LARGE SCALE GENOMIC DNA]</scope>
    <source>
        <strain evidence="4">KNP414</strain>
    </source>
</reference>
<dbReference type="AlphaFoldDB" id="F8FBI9"/>
<dbReference type="HOGENOM" id="CLU_876743_0_0_9"/>
<evidence type="ECO:0000256" key="1">
    <source>
        <dbReference type="SAM" id="SignalP"/>
    </source>
</evidence>
<dbReference type="PATRIC" id="fig|1036673.3.peg.3699"/>
<evidence type="ECO:0000313" key="3">
    <source>
        <dbReference type="EMBL" id="AEI42556.1"/>
    </source>
</evidence>
<dbReference type="SUPFAM" id="SSF55383">
    <property type="entry name" value="Copper amine oxidase, domain N"/>
    <property type="match status" value="1"/>
</dbReference>
<dbReference type="Proteomes" id="UP000006620">
    <property type="component" value="Chromosome"/>
</dbReference>
<dbReference type="KEGG" id="pms:KNP414_04023"/>
<dbReference type="RefSeq" id="WP_013917712.1">
    <property type="nucleotide sequence ID" value="NC_015690.1"/>
</dbReference>
<accession>F8FBI9</accession>
<feature type="chain" id="PRO_5003370354" description="Copper amine oxidase-like N-terminal domain-containing protein" evidence="1">
    <location>
        <begin position="34"/>
        <end position="317"/>
    </location>
</feature>
<gene>
    <name evidence="3" type="ordered locus">KNP414_04023</name>
</gene>
<evidence type="ECO:0000313" key="4">
    <source>
        <dbReference type="Proteomes" id="UP000006620"/>
    </source>
</evidence>
<proteinExistence type="predicted"/>
<feature type="domain" description="Copper amine oxidase-like N-terminal" evidence="2">
    <location>
        <begin position="52"/>
        <end position="145"/>
    </location>
</feature>
<dbReference type="InterPro" id="IPR012854">
    <property type="entry name" value="Cu_amine_oxidase-like_N"/>
</dbReference>
<evidence type="ECO:0000259" key="2">
    <source>
        <dbReference type="Pfam" id="PF07833"/>
    </source>
</evidence>
<dbReference type="InterPro" id="IPR036582">
    <property type="entry name" value="Mao_N_sf"/>
</dbReference>
<organism evidence="3 4">
    <name type="scientific">Paenibacillus mucilaginosus (strain KNP414)</name>
    <dbReference type="NCBI Taxonomy" id="1036673"/>
    <lineage>
        <taxon>Bacteria</taxon>
        <taxon>Bacillati</taxon>
        <taxon>Bacillota</taxon>
        <taxon>Bacilli</taxon>
        <taxon>Bacillales</taxon>
        <taxon>Paenibacillaceae</taxon>
        <taxon>Paenibacillus</taxon>
    </lineage>
</organism>
<dbReference type="Pfam" id="PF07833">
    <property type="entry name" value="Cu_amine_oxidN1"/>
    <property type="match status" value="1"/>
</dbReference>
<name>F8FBI9_PAEMK</name>
<sequence length="317" mass="35204">MTSLSKRKRKISFLALAAGVAIGLLQPPVPVVAEEAYSSTMPKNDIIMNGINHNNSTLAPLRQFAETLGFAVEWHPDTQSITVSKDKKTISMTLYQNTVYIDGTPIQLDISPVLHRDLTMVPIRFISEAFGSTVEWDNEHRRVIINDRIIVLMEPDESTLNAMIESAKNGTMGARLRFQYIYASEDRITVKALFTANPVHSTDQGYVTFTFTRDSEGWNLDKDDLEYSKELNLQIDENEAIYLTSLTTADTIVKAHGSYAFTAVNNNKQWDGDSFLFTTQTPNGAYRTVVVNTANGSAAVFAGFQHEAPQLAKTLGP</sequence>
<keyword evidence="1" id="KW-0732">Signal</keyword>
<protein>
    <recommendedName>
        <fullName evidence="2">Copper amine oxidase-like N-terminal domain-containing protein</fullName>
    </recommendedName>
</protein>